<dbReference type="InterPro" id="IPR005170">
    <property type="entry name" value="Transptr-assoc_dom"/>
</dbReference>
<evidence type="ECO:0000256" key="4">
    <source>
        <dbReference type="ARBA" id="ARBA00022692"/>
    </source>
</evidence>
<evidence type="ECO:0000259" key="12">
    <source>
        <dbReference type="PROSITE" id="PS51371"/>
    </source>
</evidence>
<dbReference type="PANTHER" id="PTHR43099">
    <property type="entry name" value="UPF0053 PROTEIN YRKA"/>
    <property type="match status" value="1"/>
</dbReference>
<dbReference type="InterPro" id="IPR002550">
    <property type="entry name" value="CNNM"/>
</dbReference>
<dbReference type="Pfam" id="PF01595">
    <property type="entry name" value="CNNM"/>
    <property type="match status" value="1"/>
</dbReference>
<dbReference type="InterPro" id="IPR046342">
    <property type="entry name" value="CBS_dom_sf"/>
</dbReference>
<keyword evidence="7 9" id="KW-0129">CBS domain</keyword>
<dbReference type="InterPro" id="IPR044751">
    <property type="entry name" value="Ion_transp-like_CBS"/>
</dbReference>
<evidence type="ECO:0000256" key="6">
    <source>
        <dbReference type="ARBA" id="ARBA00022989"/>
    </source>
</evidence>
<evidence type="ECO:0000256" key="3">
    <source>
        <dbReference type="ARBA" id="ARBA00022475"/>
    </source>
</evidence>
<keyword evidence="15" id="KW-1185">Reference proteome</keyword>
<feature type="domain" description="CBS" evidence="12">
    <location>
        <begin position="220"/>
        <end position="284"/>
    </location>
</feature>
<dbReference type="Pfam" id="PF03471">
    <property type="entry name" value="CorC_HlyC"/>
    <property type="match status" value="1"/>
</dbReference>
<keyword evidence="5" id="KW-0677">Repeat</keyword>
<keyword evidence="8 10" id="KW-0472">Membrane</keyword>
<proteinExistence type="inferred from homology"/>
<evidence type="ECO:0000256" key="9">
    <source>
        <dbReference type="PROSITE-ProRule" id="PRU00703"/>
    </source>
</evidence>
<evidence type="ECO:0000256" key="2">
    <source>
        <dbReference type="ARBA" id="ARBA00006337"/>
    </source>
</evidence>
<evidence type="ECO:0000256" key="7">
    <source>
        <dbReference type="ARBA" id="ARBA00023122"/>
    </source>
</evidence>
<dbReference type="Pfam" id="PF00571">
    <property type="entry name" value="CBS"/>
    <property type="match status" value="2"/>
</dbReference>
<keyword evidence="6 10" id="KW-1133">Transmembrane helix</keyword>
<name>A0ABW0LIE4_9BACI</name>
<evidence type="ECO:0000256" key="5">
    <source>
        <dbReference type="ARBA" id="ARBA00022737"/>
    </source>
</evidence>
<evidence type="ECO:0000259" key="13">
    <source>
        <dbReference type="PROSITE" id="PS51846"/>
    </source>
</evidence>
<dbReference type="SUPFAM" id="SSF56176">
    <property type="entry name" value="FAD-binding/transporter-associated domain-like"/>
    <property type="match status" value="1"/>
</dbReference>
<evidence type="ECO:0000256" key="1">
    <source>
        <dbReference type="ARBA" id="ARBA00004651"/>
    </source>
</evidence>
<comment type="similarity">
    <text evidence="2">Belongs to the UPF0053 family.</text>
</comment>
<evidence type="ECO:0000313" key="15">
    <source>
        <dbReference type="Proteomes" id="UP001596147"/>
    </source>
</evidence>
<feature type="transmembrane region" description="Helical" evidence="11">
    <location>
        <begin position="99"/>
        <end position="123"/>
    </location>
</feature>
<dbReference type="InterPro" id="IPR000644">
    <property type="entry name" value="CBS_dom"/>
</dbReference>
<dbReference type="SMART" id="SM01091">
    <property type="entry name" value="CorC_HlyC"/>
    <property type="match status" value="1"/>
</dbReference>
<dbReference type="RefSeq" id="WP_382350777.1">
    <property type="nucleotide sequence ID" value="NZ_JBHSMC010000013.1"/>
</dbReference>
<evidence type="ECO:0000256" key="10">
    <source>
        <dbReference type="PROSITE-ProRule" id="PRU01193"/>
    </source>
</evidence>
<dbReference type="PROSITE" id="PS51371">
    <property type="entry name" value="CBS"/>
    <property type="match status" value="2"/>
</dbReference>
<comment type="subcellular location">
    <subcellularLocation>
        <location evidence="1">Cell membrane</location>
        <topology evidence="1">Multi-pass membrane protein</topology>
    </subcellularLocation>
</comment>
<sequence length="441" mass="49713">MAIALITLIVLIFVNAFFAASELAFVNLNDKKVKRAADNGDKKARKLYSLISKPSLFLSTIQIGITLAGFLSSAFAADFFAEPLANLLYDVGVPISLDILKTISVVVITIVLSYFTLVFGELVPKQLALQKAESISSFAVGPISILAKICLPIVKILTFSVNTVIRLFGVDPNAQNEEATEEDIRMMVDLGRERGTINQSEKLMIDNIFEFNDKLASDIITHRTDMSVIEINSSLDEILEQINKYKYTRFPVYEGDIDNIVGVLHVKDLFQYISRDKTNFHLKEVIRKPYFVLETLTIDVLFSKMRKDNVHIAIVLDEFGGTEGIITIEDVIEEIVGDISSESDDPELSDVEIKEIAKNQYLVKGTYRLWELEDIVHIDLPTDKFDTINGFLINKIGYIPSVEEKPVITYKNLTFEVKKVLDNRIENVLVTVEKNNEENEE</sequence>
<evidence type="ECO:0000256" key="8">
    <source>
        <dbReference type="ARBA" id="ARBA00023136"/>
    </source>
</evidence>
<dbReference type="Gene3D" id="3.10.580.10">
    <property type="entry name" value="CBS-domain"/>
    <property type="match status" value="1"/>
</dbReference>
<dbReference type="PROSITE" id="PS51846">
    <property type="entry name" value="CNNM"/>
    <property type="match status" value="1"/>
</dbReference>
<feature type="domain" description="CNNM transmembrane" evidence="13">
    <location>
        <begin position="1"/>
        <end position="201"/>
    </location>
</feature>
<keyword evidence="3" id="KW-1003">Cell membrane</keyword>
<dbReference type="Gene3D" id="3.30.465.10">
    <property type="match status" value="1"/>
</dbReference>
<feature type="transmembrane region" description="Helical" evidence="11">
    <location>
        <begin position="6"/>
        <end position="26"/>
    </location>
</feature>
<gene>
    <name evidence="14" type="ORF">ACFPM4_09695</name>
</gene>
<dbReference type="EMBL" id="JBHSMC010000013">
    <property type="protein sequence ID" value="MFC5465026.1"/>
    <property type="molecule type" value="Genomic_DNA"/>
</dbReference>
<protein>
    <submittedName>
        <fullName evidence="14">Hemolysin family protein</fullName>
    </submittedName>
</protein>
<dbReference type="CDD" id="cd04590">
    <property type="entry name" value="CBS_pair_CorC_HlyC_assoc"/>
    <property type="match status" value="1"/>
</dbReference>
<feature type="transmembrane region" description="Helical" evidence="11">
    <location>
        <begin position="55"/>
        <end position="79"/>
    </location>
</feature>
<organism evidence="14 15">
    <name type="scientific">Lederbergia graminis</name>
    <dbReference type="NCBI Taxonomy" id="735518"/>
    <lineage>
        <taxon>Bacteria</taxon>
        <taxon>Bacillati</taxon>
        <taxon>Bacillota</taxon>
        <taxon>Bacilli</taxon>
        <taxon>Bacillales</taxon>
        <taxon>Bacillaceae</taxon>
        <taxon>Lederbergia</taxon>
    </lineage>
</organism>
<dbReference type="SUPFAM" id="SSF54631">
    <property type="entry name" value="CBS-domain pair"/>
    <property type="match status" value="1"/>
</dbReference>
<dbReference type="InterPro" id="IPR051676">
    <property type="entry name" value="UPF0053_domain"/>
</dbReference>
<dbReference type="InterPro" id="IPR036318">
    <property type="entry name" value="FAD-bd_PCMH-like_sf"/>
</dbReference>
<reference evidence="15" key="1">
    <citation type="journal article" date="2019" name="Int. J. Syst. Evol. Microbiol.">
        <title>The Global Catalogue of Microorganisms (GCM) 10K type strain sequencing project: providing services to taxonomists for standard genome sequencing and annotation.</title>
        <authorList>
            <consortium name="The Broad Institute Genomics Platform"/>
            <consortium name="The Broad Institute Genome Sequencing Center for Infectious Disease"/>
            <person name="Wu L."/>
            <person name="Ma J."/>
        </authorList>
    </citation>
    <scope>NUCLEOTIDE SEQUENCE [LARGE SCALE GENOMIC DNA]</scope>
    <source>
        <strain evidence="15">CGMCC 1.12237</strain>
    </source>
</reference>
<dbReference type="Proteomes" id="UP001596147">
    <property type="component" value="Unassembled WGS sequence"/>
</dbReference>
<feature type="transmembrane region" description="Helical" evidence="11">
    <location>
        <begin position="135"/>
        <end position="154"/>
    </location>
</feature>
<dbReference type="InterPro" id="IPR016169">
    <property type="entry name" value="FAD-bd_PCMH_sub2"/>
</dbReference>
<evidence type="ECO:0000313" key="14">
    <source>
        <dbReference type="EMBL" id="MFC5465026.1"/>
    </source>
</evidence>
<comment type="caution">
    <text evidence="14">The sequence shown here is derived from an EMBL/GenBank/DDBJ whole genome shotgun (WGS) entry which is preliminary data.</text>
</comment>
<accession>A0ABW0LIE4</accession>
<keyword evidence="4 10" id="KW-0812">Transmembrane</keyword>
<evidence type="ECO:0000256" key="11">
    <source>
        <dbReference type="SAM" id="Phobius"/>
    </source>
</evidence>
<feature type="domain" description="CBS" evidence="12">
    <location>
        <begin position="285"/>
        <end position="341"/>
    </location>
</feature>
<dbReference type="PANTHER" id="PTHR43099:SF2">
    <property type="entry name" value="UPF0053 PROTEIN YRKA"/>
    <property type="match status" value="1"/>
</dbReference>